<feature type="compositionally biased region" description="Basic and acidic residues" evidence="1">
    <location>
        <begin position="24"/>
        <end position="63"/>
    </location>
</feature>
<dbReference type="OrthoDB" id="2589563at2759"/>
<dbReference type="PANTHER" id="PTHR36819:SF1">
    <property type="entry name" value="REGULATOR OF PHOSPHOLIPASE D SRF1"/>
    <property type="match status" value="1"/>
</dbReference>
<sequence>MPPGDTPFRIRAASLLHPFTSVKSSDEDAPSEKLSKSRRASTEPHPIEKPKLGQEGDVTERSESFSSNGRNGDHPVARGFVRSVPAWVQTLEEDEEDSDATSHLIPPGPPSAQIAQHNHSPAPKQKGKPEPGRLYDSQREWTPPMPRAQTHEIASQWRAFANASAYPAVSSNGGLTVDMEWLIQNGPDYSRPWLADAANEDTEKEGMQFWKSKRKVWWIRAQNTILKNPMIPLVFRSIVWIFSLVALGLAGSIYHRTRTTINRTNTPSTYMAIVVDAIALVYILYITYDEYTGKPLGLRSARAKMRLIFLDLIFIVFDSANLSLAYEGLITKNDSVCSASPNAQEICPRQKGLASVLLIALVAWLLTFSISVLRSVQSFRCYHITFLVKAIPTLKLFTGSSRE</sequence>
<accession>A0A8H3FKR5</accession>
<dbReference type="AlphaFoldDB" id="A0A8H3FKR5"/>
<dbReference type="InterPro" id="IPR037737">
    <property type="entry name" value="Srf1"/>
</dbReference>
<keyword evidence="2" id="KW-1133">Transmembrane helix</keyword>
<feature type="transmembrane region" description="Helical" evidence="2">
    <location>
        <begin position="307"/>
        <end position="326"/>
    </location>
</feature>
<keyword evidence="2" id="KW-0812">Transmembrane</keyword>
<protein>
    <recommendedName>
        <fullName evidence="5">Regulator of phospholipase D SRF1</fullName>
    </recommendedName>
</protein>
<evidence type="ECO:0000256" key="2">
    <source>
        <dbReference type="SAM" id="Phobius"/>
    </source>
</evidence>
<name>A0A8H3FKR5_9LECA</name>
<proteinExistence type="predicted"/>
<feature type="region of interest" description="Disordered" evidence="1">
    <location>
        <begin position="92"/>
        <end position="134"/>
    </location>
</feature>
<keyword evidence="4" id="KW-1185">Reference proteome</keyword>
<dbReference type="EMBL" id="CAJPDS010000041">
    <property type="protein sequence ID" value="CAF9926373.1"/>
    <property type="molecule type" value="Genomic_DNA"/>
</dbReference>
<feature type="region of interest" description="Disordered" evidence="1">
    <location>
        <begin position="17"/>
        <end position="78"/>
    </location>
</feature>
<dbReference type="GO" id="GO:0000324">
    <property type="term" value="C:fungal-type vacuole"/>
    <property type="evidence" value="ECO:0007669"/>
    <property type="project" value="TreeGrafter"/>
</dbReference>
<dbReference type="PANTHER" id="PTHR36819">
    <property type="entry name" value="REGULATOR OF PHOSPHOLIPASE D SRF1"/>
    <property type="match status" value="1"/>
</dbReference>
<reference evidence="3" key="1">
    <citation type="submission" date="2021-03" db="EMBL/GenBank/DDBJ databases">
        <authorList>
            <person name="Tagirdzhanova G."/>
        </authorList>
    </citation>
    <scope>NUCLEOTIDE SEQUENCE</scope>
</reference>
<evidence type="ECO:0008006" key="5">
    <source>
        <dbReference type="Google" id="ProtNLM"/>
    </source>
</evidence>
<organism evidence="3 4">
    <name type="scientific">Heterodermia speciosa</name>
    <dbReference type="NCBI Taxonomy" id="116794"/>
    <lineage>
        <taxon>Eukaryota</taxon>
        <taxon>Fungi</taxon>
        <taxon>Dikarya</taxon>
        <taxon>Ascomycota</taxon>
        <taxon>Pezizomycotina</taxon>
        <taxon>Lecanoromycetes</taxon>
        <taxon>OSLEUM clade</taxon>
        <taxon>Lecanoromycetidae</taxon>
        <taxon>Caliciales</taxon>
        <taxon>Physciaceae</taxon>
        <taxon>Heterodermia</taxon>
    </lineage>
</organism>
<evidence type="ECO:0000313" key="3">
    <source>
        <dbReference type="EMBL" id="CAF9926373.1"/>
    </source>
</evidence>
<dbReference type="Proteomes" id="UP000664521">
    <property type="component" value="Unassembled WGS sequence"/>
</dbReference>
<comment type="caution">
    <text evidence="3">The sequence shown here is derived from an EMBL/GenBank/DDBJ whole genome shotgun (WGS) entry which is preliminary data.</text>
</comment>
<evidence type="ECO:0000313" key="4">
    <source>
        <dbReference type="Proteomes" id="UP000664521"/>
    </source>
</evidence>
<keyword evidence="2" id="KW-0472">Membrane</keyword>
<feature type="transmembrane region" description="Helical" evidence="2">
    <location>
        <begin position="267"/>
        <end position="286"/>
    </location>
</feature>
<dbReference type="GO" id="GO:0071944">
    <property type="term" value="C:cell periphery"/>
    <property type="evidence" value="ECO:0007669"/>
    <property type="project" value="TreeGrafter"/>
</dbReference>
<feature type="transmembrane region" description="Helical" evidence="2">
    <location>
        <begin position="352"/>
        <end position="373"/>
    </location>
</feature>
<gene>
    <name evidence="3" type="ORF">HETSPECPRED_006317</name>
</gene>
<evidence type="ECO:0000256" key="1">
    <source>
        <dbReference type="SAM" id="MobiDB-lite"/>
    </source>
</evidence>
<feature type="transmembrane region" description="Helical" evidence="2">
    <location>
        <begin position="233"/>
        <end position="255"/>
    </location>
</feature>